<reference evidence="1 2" key="1">
    <citation type="submission" date="2018-08" db="EMBL/GenBank/DDBJ databases">
        <title>Aphanomyces genome sequencing and annotation.</title>
        <authorList>
            <person name="Minardi D."/>
            <person name="Oidtmann B."/>
            <person name="Van Der Giezen M."/>
            <person name="Studholme D.J."/>
        </authorList>
    </citation>
    <scope>NUCLEOTIDE SEQUENCE [LARGE SCALE GENOMIC DNA]</scope>
    <source>
        <strain evidence="1 2">Da</strain>
    </source>
</reference>
<protein>
    <submittedName>
        <fullName evidence="1">Uncharacterized protein</fullName>
    </submittedName>
</protein>
<proteinExistence type="predicted"/>
<name>A0A418FSK4_APHAT</name>
<comment type="caution">
    <text evidence="1">The sequence shown here is derived from an EMBL/GenBank/DDBJ whole genome shotgun (WGS) entry which is preliminary data.</text>
</comment>
<dbReference type="AlphaFoldDB" id="A0A418FSK4"/>
<dbReference type="Proteomes" id="UP000285430">
    <property type="component" value="Unassembled WGS sequence"/>
</dbReference>
<organism evidence="1 2">
    <name type="scientific">Aphanomyces astaci</name>
    <name type="common">Crayfish plague agent</name>
    <dbReference type="NCBI Taxonomy" id="112090"/>
    <lineage>
        <taxon>Eukaryota</taxon>
        <taxon>Sar</taxon>
        <taxon>Stramenopiles</taxon>
        <taxon>Oomycota</taxon>
        <taxon>Saprolegniomycetes</taxon>
        <taxon>Saprolegniales</taxon>
        <taxon>Verrucalvaceae</taxon>
        <taxon>Aphanomyces</taxon>
    </lineage>
</organism>
<accession>A0A418FSK4</accession>
<evidence type="ECO:0000313" key="2">
    <source>
        <dbReference type="Proteomes" id="UP000285430"/>
    </source>
</evidence>
<sequence>MYGLISTITNLASPFDGIDYKYVAWFFKVSQNDLKSDRHHRRAGMTSRNCYHEKTKYCGTPLEMVPTPGLQHFNLDAPNQSTVLVVLSMFSSFGYVIAACASDAMLVRYTQRELTITRGCQRASARRRWRSGFWMRPRMATGSRWAYSTNIASDALAAKTYPKAINMDRRMNSVPLSGADKSKYCSSG</sequence>
<evidence type="ECO:0000313" key="1">
    <source>
        <dbReference type="EMBL" id="RHZ34602.1"/>
    </source>
</evidence>
<dbReference type="EMBL" id="QUTH01000231">
    <property type="protein sequence ID" value="RHZ34602.1"/>
    <property type="molecule type" value="Genomic_DNA"/>
</dbReference>
<gene>
    <name evidence="1" type="ORF">DYB37_013596</name>
</gene>
<dbReference type="VEuPathDB" id="FungiDB:H257_16043"/>